<dbReference type="Proteomes" id="UP000190683">
    <property type="component" value="Unassembled WGS sequence"/>
</dbReference>
<gene>
    <name evidence="1" type="ORF">B0681_01575</name>
</gene>
<evidence type="ECO:0000313" key="2">
    <source>
        <dbReference type="Proteomes" id="UP000190683"/>
    </source>
</evidence>
<evidence type="ECO:0008006" key="3">
    <source>
        <dbReference type="Google" id="ProtNLM"/>
    </source>
</evidence>
<dbReference type="EMBL" id="MUYV01000001">
    <property type="protein sequence ID" value="OOS26833.1"/>
    <property type="molecule type" value="Genomic_DNA"/>
</dbReference>
<reference evidence="1 2" key="1">
    <citation type="submission" date="2017-02" db="EMBL/GenBank/DDBJ databases">
        <title>Draft genome sequence of Moraxella porci CCUG 54912T type strain.</title>
        <authorList>
            <person name="Salva-Serra F."/>
            <person name="Engstrom-Jakobsson H."/>
            <person name="Thorell K."/>
            <person name="Jaen-Luchoro D."/>
            <person name="Gonzales-Siles L."/>
            <person name="Karlsson R."/>
            <person name="Yazdan S."/>
            <person name="Boulund F."/>
            <person name="Johnning A."/>
            <person name="Engstrand L."/>
            <person name="Kristiansson E."/>
            <person name="Moore E."/>
        </authorList>
    </citation>
    <scope>NUCLEOTIDE SEQUENCE [LARGE SCALE GENOMIC DNA]</scope>
    <source>
        <strain evidence="1 2">CCUG 54912</strain>
    </source>
</reference>
<protein>
    <recommendedName>
        <fullName evidence="3">SCP2 domain-containing protein</fullName>
    </recommendedName>
</protein>
<evidence type="ECO:0000313" key="1">
    <source>
        <dbReference type="EMBL" id="OOS26833.1"/>
    </source>
</evidence>
<comment type="caution">
    <text evidence="1">The sequence shown here is derived from an EMBL/GenBank/DDBJ whole genome shotgun (WGS) entry which is preliminary data.</text>
</comment>
<organism evidence="1 2">
    <name type="scientific">Moraxella porci DSM 25326</name>
    <dbReference type="NCBI Taxonomy" id="573983"/>
    <lineage>
        <taxon>Bacteria</taxon>
        <taxon>Pseudomonadati</taxon>
        <taxon>Pseudomonadota</taxon>
        <taxon>Gammaproteobacteria</taxon>
        <taxon>Moraxellales</taxon>
        <taxon>Moraxellaceae</taxon>
        <taxon>Moraxella</taxon>
    </lineage>
</organism>
<name>A0A1T0CWU7_9GAMM</name>
<accession>A0A1T0CWU7</accession>
<dbReference type="AlphaFoldDB" id="A0A1T0CWU7"/>
<proteinExistence type="predicted"/>
<sequence>MMLNVVGRSLVMASHVDPVIQEEIGELPENLIIMMSVFGTPLGFGIQVQSVLMDDGSHAKRLVWLGSLADMDQSDSHKVLKIYFKHLRFAYQILSFKESTATGFANNRMVVDGDVSLAVILVRCLNRLESVILPKILARKAIKAYPDALALPQKLGHALKIYGKLLASYVFGHSTTPPSA</sequence>
<dbReference type="STRING" id="573983.B0681_01575"/>
<keyword evidence="2" id="KW-1185">Reference proteome</keyword>